<dbReference type="KEGG" id="mmr:Mmar10_1480"/>
<evidence type="ECO:0000313" key="2">
    <source>
        <dbReference type="EMBL" id="ABI65772.1"/>
    </source>
</evidence>
<organism evidence="2 3">
    <name type="scientific">Maricaulis maris (strain MCS10)</name>
    <name type="common">Caulobacter maris</name>
    <dbReference type="NCBI Taxonomy" id="394221"/>
    <lineage>
        <taxon>Bacteria</taxon>
        <taxon>Pseudomonadati</taxon>
        <taxon>Pseudomonadota</taxon>
        <taxon>Alphaproteobacteria</taxon>
        <taxon>Maricaulales</taxon>
        <taxon>Maricaulaceae</taxon>
        <taxon>Maricaulis</taxon>
    </lineage>
</organism>
<feature type="chain" id="PRO_5004168360" description="Lipoprotein" evidence="1">
    <location>
        <begin position="23"/>
        <end position="159"/>
    </location>
</feature>
<name>Q0APL5_MARMM</name>
<proteinExistence type="predicted"/>
<dbReference type="AlphaFoldDB" id="Q0APL5"/>
<evidence type="ECO:0008006" key="4">
    <source>
        <dbReference type="Google" id="ProtNLM"/>
    </source>
</evidence>
<accession>Q0APL5</accession>
<dbReference type="Proteomes" id="UP000001964">
    <property type="component" value="Chromosome"/>
</dbReference>
<gene>
    <name evidence="2" type="ordered locus">Mmar10_1480</name>
</gene>
<dbReference type="HOGENOM" id="CLU_1658701_0_0_5"/>
<keyword evidence="3" id="KW-1185">Reference proteome</keyword>
<dbReference type="PROSITE" id="PS51257">
    <property type="entry name" value="PROKAR_LIPOPROTEIN"/>
    <property type="match status" value="1"/>
</dbReference>
<evidence type="ECO:0000256" key="1">
    <source>
        <dbReference type="SAM" id="SignalP"/>
    </source>
</evidence>
<evidence type="ECO:0000313" key="3">
    <source>
        <dbReference type="Proteomes" id="UP000001964"/>
    </source>
</evidence>
<dbReference type="EMBL" id="CP000449">
    <property type="protein sequence ID" value="ABI65772.1"/>
    <property type="molecule type" value="Genomic_DNA"/>
</dbReference>
<feature type="signal peptide" evidence="1">
    <location>
        <begin position="1"/>
        <end position="22"/>
    </location>
</feature>
<reference evidence="2 3" key="1">
    <citation type="submission" date="2006-08" db="EMBL/GenBank/DDBJ databases">
        <title>Complete sequence of Maricaulis maris MCS10.</title>
        <authorList>
            <consortium name="US DOE Joint Genome Institute"/>
            <person name="Copeland A."/>
            <person name="Lucas S."/>
            <person name="Lapidus A."/>
            <person name="Barry K."/>
            <person name="Detter J.C."/>
            <person name="Glavina del Rio T."/>
            <person name="Hammon N."/>
            <person name="Israni S."/>
            <person name="Dalin E."/>
            <person name="Tice H."/>
            <person name="Pitluck S."/>
            <person name="Saunders E."/>
            <person name="Brettin T."/>
            <person name="Bruce D."/>
            <person name="Han C."/>
            <person name="Tapia R."/>
            <person name="Gilna P."/>
            <person name="Schmutz J."/>
            <person name="Larimer F."/>
            <person name="Land M."/>
            <person name="Hauser L."/>
            <person name="Kyrpides N."/>
            <person name="Mikhailova N."/>
            <person name="Viollier P."/>
            <person name="Stephens C."/>
            <person name="Richardson P."/>
        </authorList>
    </citation>
    <scope>NUCLEOTIDE SEQUENCE [LARGE SCALE GENOMIC DNA]</scope>
    <source>
        <strain evidence="2 3">MCS10</strain>
    </source>
</reference>
<sequence length="159" mass="17099" precursor="true">MYFKVVGMINSLAMFALTVACASDGAAVGIGAATSRSPAPDSLEVPMAVDLTVTGTVRARGIFGFASVRGVLSLGDGMLSWVVNDSRECGAYVLTSEEGQVRFSARYLIDNQEQVDWTGVIDGESVSDVRIVWTRVEGDFIHDLFLPEQVTLEFTPDRG</sequence>
<keyword evidence="1" id="KW-0732">Signal</keyword>
<protein>
    <recommendedName>
        <fullName evidence="4">Lipoprotein</fullName>
    </recommendedName>
</protein>